<gene>
    <name evidence="4" type="ORF">ACFSKV_11610</name>
</gene>
<dbReference type="RefSeq" id="WP_380802797.1">
    <property type="nucleotide sequence ID" value="NZ_JBHUIV010000016.1"/>
</dbReference>
<dbReference type="InterPro" id="IPR011250">
    <property type="entry name" value="OMP/PagP_B-barrel"/>
</dbReference>
<dbReference type="Pfam" id="PF13505">
    <property type="entry name" value="OMP_b-brl"/>
    <property type="match status" value="1"/>
</dbReference>
<comment type="caution">
    <text evidence="4">The sequence shown here is derived from an EMBL/GenBank/DDBJ whole genome shotgun (WGS) entry which is preliminary data.</text>
</comment>
<feature type="chain" id="PRO_5046833697" evidence="2">
    <location>
        <begin position="27"/>
        <end position="202"/>
    </location>
</feature>
<sequence>MKNSYQHKILFLLVSIVSILSSRTFAQNTFYGKVYYGISDAAFLEKEEMIGVISKDVDGFREFGFLVGKKISKKWAIETGLNSAVADIIFKPNPSMFPVQELTILPSSESFKMFSFPVLMRYSIFPFLFVNAGPLLDIQRSENPSYKQSGFGYLLGIGAEHYFKKVGFFVHPHFKRHSTIPFVSTNYNLTEFGLQFGLSYNF</sequence>
<accession>A0ABW5B7V4</accession>
<dbReference type="SUPFAM" id="SSF56925">
    <property type="entry name" value="OMPA-like"/>
    <property type="match status" value="1"/>
</dbReference>
<dbReference type="InterPro" id="IPR027385">
    <property type="entry name" value="Beta-barrel_OMP"/>
</dbReference>
<organism evidence="4 5">
    <name type="scientific">Shivajiella indica</name>
    <dbReference type="NCBI Taxonomy" id="872115"/>
    <lineage>
        <taxon>Bacteria</taxon>
        <taxon>Pseudomonadati</taxon>
        <taxon>Bacteroidota</taxon>
        <taxon>Cytophagia</taxon>
        <taxon>Cytophagales</taxon>
        <taxon>Cyclobacteriaceae</taxon>
        <taxon>Shivajiella</taxon>
    </lineage>
</organism>
<evidence type="ECO:0000259" key="3">
    <source>
        <dbReference type="Pfam" id="PF13505"/>
    </source>
</evidence>
<feature type="signal peptide" evidence="2">
    <location>
        <begin position="1"/>
        <end position="26"/>
    </location>
</feature>
<evidence type="ECO:0000313" key="5">
    <source>
        <dbReference type="Proteomes" id="UP001597414"/>
    </source>
</evidence>
<protein>
    <submittedName>
        <fullName evidence="4">Outer membrane beta-barrel protein</fullName>
    </submittedName>
</protein>
<feature type="domain" description="Outer membrane protein beta-barrel" evidence="3">
    <location>
        <begin position="16"/>
        <end position="202"/>
    </location>
</feature>
<proteinExistence type="predicted"/>
<evidence type="ECO:0000313" key="4">
    <source>
        <dbReference type="EMBL" id="MFD2202213.1"/>
    </source>
</evidence>
<name>A0ABW5B7V4_9BACT</name>
<evidence type="ECO:0000256" key="2">
    <source>
        <dbReference type="SAM" id="SignalP"/>
    </source>
</evidence>
<keyword evidence="5" id="KW-1185">Reference proteome</keyword>
<keyword evidence="1 2" id="KW-0732">Signal</keyword>
<reference evidence="5" key="1">
    <citation type="journal article" date="2019" name="Int. J. Syst. Evol. Microbiol.">
        <title>The Global Catalogue of Microorganisms (GCM) 10K type strain sequencing project: providing services to taxonomists for standard genome sequencing and annotation.</title>
        <authorList>
            <consortium name="The Broad Institute Genomics Platform"/>
            <consortium name="The Broad Institute Genome Sequencing Center for Infectious Disease"/>
            <person name="Wu L."/>
            <person name="Ma J."/>
        </authorList>
    </citation>
    <scope>NUCLEOTIDE SEQUENCE [LARGE SCALE GENOMIC DNA]</scope>
    <source>
        <strain evidence="5">KCTC 19812</strain>
    </source>
</reference>
<dbReference type="EMBL" id="JBHUIV010000016">
    <property type="protein sequence ID" value="MFD2202213.1"/>
    <property type="molecule type" value="Genomic_DNA"/>
</dbReference>
<evidence type="ECO:0000256" key="1">
    <source>
        <dbReference type="ARBA" id="ARBA00022729"/>
    </source>
</evidence>
<dbReference type="Proteomes" id="UP001597414">
    <property type="component" value="Unassembled WGS sequence"/>
</dbReference>